<keyword evidence="5" id="KW-0460">Magnesium</keyword>
<evidence type="ECO:0000259" key="7">
    <source>
        <dbReference type="Pfam" id="PF03710"/>
    </source>
</evidence>
<evidence type="ECO:0000313" key="10">
    <source>
        <dbReference type="Proteomes" id="UP000007460"/>
    </source>
</evidence>
<gene>
    <name evidence="9" type="ordered locus">SAR116_2480</name>
</gene>
<dbReference type="GO" id="GO:0008882">
    <property type="term" value="F:[glutamate-ammonia-ligase] adenylyltransferase activity"/>
    <property type="evidence" value="ECO:0007669"/>
    <property type="project" value="UniProtKB-EC"/>
</dbReference>
<dbReference type="CDD" id="cd05401">
    <property type="entry name" value="NT_GlnE_GlnD_like"/>
    <property type="match status" value="2"/>
</dbReference>
<dbReference type="RefSeq" id="WP_013047349.1">
    <property type="nucleotide sequence ID" value="NC_014010.1"/>
</dbReference>
<evidence type="ECO:0000259" key="8">
    <source>
        <dbReference type="Pfam" id="PF08335"/>
    </source>
</evidence>
<dbReference type="Gene3D" id="1.20.120.330">
    <property type="entry name" value="Nucleotidyltransferases domain 2"/>
    <property type="match status" value="2"/>
</dbReference>
<organism evidence="9 10">
    <name type="scientific">Puniceispirillum marinum (strain IMCC1322)</name>
    <dbReference type="NCBI Taxonomy" id="488538"/>
    <lineage>
        <taxon>Bacteria</taxon>
        <taxon>Pseudomonadati</taxon>
        <taxon>Pseudomonadota</taxon>
        <taxon>Alphaproteobacteria</taxon>
        <taxon>Candidatus Puniceispirillales</taxon>
        <taxon>Candidatus Puniceispirillaceae</taxon>
        <taxon>Candidatus Puniceispirillum</taxon>
    </lineage>
</organism>
<dbReference type="GO" id="GO:0016874">
    <property type="term" value="F:ligase activity"/>
    <property type="evidence" value="ECO:0007669"/>
    <property type="project" value="UniProtKB-KW"/>
</dbReference>
<feature type="domain" description="Glutamate-ammonia ligase adenylyltransferase repeated" evidence="7">
    <location>
        <begin position="587"/>
        <end position="823"/>
    </location>
</feature>
<dbReference type="InterPro" id="IPR013546">
    <property type="entry name" value="PII_UdlTrfase/GS_AdlTrfase"/>
</dbReference>
<dbReference type="HOGENOM" id="CLU_006233_0_0_5"/>
<dbReference type="GO" id="GO:0000820">
    <property type="term" value="P:regulation of glutamine family amino acid metabolic process"/>
    <property type="evidence" value="ECO:0007669"/>
    <property type="project" value="TreeGrafter"/>
</dbReference>
<dbReference type="Pfam" id="PF08335">
    <property type="entry name" value="GlnD_UR_UTase"/>
    <property type="match status" value="2"/>
</dbReference>
<dbReference type="NCBIfam" id="NF008292">
    <property type="entry name" value="PRK11072.1"/>
    <property type="match status" value="1"/>
</dbReference>
<feature type="domain" description="PII-uridylyltransferase/Glutamine-synthetase adenylyltransferase" evidence="8">
    <location>
        <begin position="849"/>
        <end position="982"/>
    </location>
</feature>
<keyword evidence="10" id="KW-1185">Reference proteome</keyword>
<dbReference type="Gene3D" id="1.20.120.1510">
    <property type="match status" value="1"/>
</dbReference>
<dbReference type="PANTHER" id="PTHR30621">
    <property type="entry name" value="GLUTAMINE SYNTHETASE ADENYLYLTRANSFERASE"/>
    <property type="match status" value="1"/>
</dbReference>
<name>D5BQK5_PUNMI</name>
<accession>D5BQK5</accession>
<dbReference type="EMBL" id="CP001751">
    <property type="protein sequence ID" value="ADE40723.1"/>
    <property type="molecule type" value="Genomic_DNA"/>
</dbReference>
<dbReference type="Pfam" id="PF03710">
    <property type="entry name" value="GlnE"/>
    <property type="match status" value="2"/>
</dbReference>
<evidence type="ECO:0000256" key="4">
    <source>
        <dbReference type="ARBA" id="ARBA00022840"/>
    </source>
</evidence>
<protein>
    <submittedName>
        <fullName evidence="9">(Glutamate--ammonia-ligase) adenylyltransferase</fullName>
        <ecNumber evidence="9">2.7.7.42</ecNumber>
    </submittedName>
</protein>
<keyword evidence="1 9" id="KW-0808">Transferase</keyword>
<dbReference type="KEGG" id="apb:SAR116_2480"/>
<dbReference type="SUPFAM" id="SSF81593">
    <property type="entry name" value="Nucleotidyltransferase substrate binding subunit/domain"/>
    <property type="match status" value="2"/>
</dbReference>
<evidence type="ECO:0000256" key="2">
    <source>
        <dbReference type="ARBA" id="ARBA00022695"/>
    </source>
</evidence>
<keyword evidence="3" id="KW-0547">Nucleotide-binding</keyword>
<dbReference type="OrthoDB" id="9759366at2"/>
<dbReference type="InterPro" id="IPR043519">
    <property type="entry name" value="NT_sf"/>
</dbReference>
<keyword evidence="6" id="KW-0511">Multifunctional enzyme</keyword>
<evidence type="ECO:0000256" key="3">
    <source>
        <dbReference type="ARBA" id="ARBA00022741"/>
    </source>
</evidence>
<dbReference type="EC" id="2.7.7.42" evidence="9"/>
<proteinExistence type="predicted"/>
<dbReference type="SUPFAM" id="SSF81301">
    <property type="entry name" value="Nucleotidyltransferase"/>
    <property type="match status" value="2"/>
</dbReference>
<evidence type="ECO:0000256" key="1">
    <source>
        <dbReference type="ARBA" id="ARBA00022679"/>
    </source>
</evidence>
<dbReference type="InterPro" id="IPR005190">
    <property type="entry name" value="GlnE_rpt_dom"/>
</dbReference>
<dbReference type="GO" id="GO:0005829">
    <property type="term" value="C:cytosol"/>
    <property type="evidence" value="ECO:0007669"/>
    <property type="project" value="TreeGrafter"/>
</dbReference>
<dbReference type="Proteomes" id="UP000007460">
    <property type="component" value="Chromosome"/>
</dbReference>
<dbReference type="InterPro" id="IPR023057">
    <property type="entry name" value="GlnE"/>
</dbReference>
<dbReference type="NCBIfam" id="NF010706">
    <property type="entry name" value="PRK14108.1"/>
    <property type="match status" value="1"/>
</dbReference>
<evidence type="ECO:0000256" key="6">
    <source>
        <dbReference type="ARBA" id="ARBA00023268"/>
    </source>
</evidence>
<keyword evidence="2 9" id="KW-0548">Nucleotidyltransferase</keyword>
<dbReference type="PANTHER" id="PTHR30621:SF0">
    <property type="entry name" value="BIFUNCTIONAL GLUTAMINE SYNTHETASE ADENYLYLTRANSFERASE_ADENYLYL-REMOVING ENZYME"/>
    <property type="match status" value="1"/>
</dbReference>
<evidence type="ECO:0000256" key="5">
    <source>
        <dbReference type="ARBA" id="ARBA00022842"/>
    </source>
</evidence>
<keyword evidence="9" id="KW-0436">Ligase</keyword>
<sequence length="984" mass="108530">MTDAHRHFDRICRGIPIANPDKAELISSVAAEFAPYLAHVADAGDADSHAAVSASALASIFTHAPHLLLLARRFADDIGAILRGDSAEIIDIAHDRFQRDMRNIKDDAKAMQAIRQFRGRVSFAAALGDIVGQTPMDAQFAWLSNAAICAVRETAHFLMRQAAERGLAKPPQDNLAGCGWIIFAVGKLGAEELNYSSDIDLIILHDPDQNPLEDPSKAQSFYVAQTRALVKLLSAATVDGIGWRVDLRLRPDPGATAVSIQIAAALGYYESIARTWERAAFIRARPIAGDMVAGQNFLGEIQPFIWRRSLDYTVMDDMRTMLRRPADSATWTGFNLKTGHGGIRTIEFFTHVLQLVFGGRDPEIRQHRTADALQMLAKKDWITAAQADSLVVLYGLLRRTEHRLQMIADQQTHSLPRDDESLSNFARFLGHEDTNSLCDGLTAILAEVSDMTAHDLLDDILNAGLNDTSNPTENTKEDADSDDTKTIDIFLEDQDQLINWLGSIGFQRPNDVAAALSGWIAGRIPATRGERSRMLLGRLMPELLRQLAKGTQPDSAFAALAYFIEGLPSSVQIFSLLDYNRHLARLLCDIIVLSPRLTQILKRNPMLFELLLYKEFFDPLPDAHSIADHMRTIITGQDVEDALDNIKRHTRELRFRAELQAISLSSDRSALERSLSAIAEATIQIVLELARADMERRHGKIPGLCGIIALGRLGISQLTATSDLDILFVYDAPIAAKSDGSRSLDAASYYIRLTQTFVSWMTTQSAEGALYEIDLRLRPEGSAGAIATPLVRLSHYIDTDIWLWEKLALTKARFVAGDKALSAPAMKIICDAINQAHDHDAVMSSIADMQKRMEASRKDASKWQLRLQAGGLGDLDLLIQGLRLIYGNHFTDSGQAPADILASLVTTGQIDNNDAHTLADAHMVMGNAQHALRLSIQSAQTVNDDLPPALGQFLSSWLDTPDINQLMIKLDEMRASVRAIMTRL</sequence>
<dbReference type="GO" id="GO:0005524">
    <property type="term" value="F:ATP binding"/>
    <property type="evidence" value="ECO:0007669"/>
    <property type="project" value="UniProtKB-KW"/>
</dbReference>
<dbReference type="AlphaFoldDB" id="D5BQK5"/>
<dbReference type="Gene3D" id="3.30.460.10">
    <property type="entry name" value="Beta Polymerase, domain 2"/>
    <property type="match status" value="2"/>
</dbReference>
<dbReference type="STRING" id="488538.SAR116_2480"/>
<evidence type="ECO:0000313" key="9">
    <source>
        <dbReference type="EMBL" id="ADE40723.1"/>
    </source>
</evidence>
<feature type="domain" description="Glutamate-ammonia ligase adenylyltransferase repeated" evidence="7">
    <location>
        <begin position="88"/>
        <end position="298"/>
    </location>
</feature>
<reference evidence="9 10" key="1">
    <citation type="journal article" date="2010" name="J. Bacteriol.">
        <title>Complete genome sequence of "Candidatus Puniceispirillum marinum" IMCC1322, a representative of the SAR116 clade in the Alphaproteobacteria.</title>
        <authorList>
            <person name="Oh H.M."/>
            <person name="Kwon K.K."/>
            <person name="Kang I."/>
            <person name="Kang S.G."/>
            <person name="Lee J.H."/>
            <person name="Kim S.J."/>
            <person name="Cho J.C."/>
        </authorList>
    </citation>
    <scope>NUCLEOTIDE SEQUENCE [LARGE SCALE GENOMIC DNA]</scope>
    <source>
        <strain evidence="9 10">IMCC1322</strain>
    </source>
</reference>
<feature type="domain" description="PII-uridylyltransferase/Glutamine-synthetase adenylyltransferase" evidence="8">
    <location>
        <begin position="326"/>
        <end position="437"/>
    </location>
</feature>
<dbReference type="eggNOG" id="COG1391">
    <property type="taxonomic scope" value="Bacteria"/>
</dbReference>
<keyword evidence="4" id="KW-0067">ATP-binding</keyword>